<dbReference type="AlphaFoldDB" id="A0A443YMI5"/>
<keyword evidence="2" id="KW-1185">Reference proteome</keyword>
<dbReference type="RefSeq" id="WP_113648731.1">
    <property type="nucleotide sequence ID" value="NZ_QMHN01000006.1"/>
</dbReference>
<dbReference type="OrthoDB" id="677448at2"/>
<dbReference type="EMBL" id="SAYW01000006">
    <property type="protein sequence ID" value="RWU04982.1"/>
    <property type="molecule type" value="Genomic_DNA"/>
</dbReference>
<accession>A0A443YMI5</accession>
<protein>
    <submittedName>
        <fullName evidence="1">Uncharacterized protein</fullName>
    </submittedName>
</protein>
<comment type="caution">
    <text evidence="1">The sequence shown here is derived from an EMBL/GenBank/DDBJ whole genome shotgun (WGS) entry which is preliminary data.</text>
</comment>
<organism evidence="1 2">
    <name type="scientific">Pedobacter chitinilyticus</name>
    <dbReference type="NCBI Taxonomy" id="2233776"/>
    <lineage>
        <taxon>Bacteria</taxon>
        <taxon>Pseudomonadati</taxon>
        <taxon>Bacteroidota</taxon>
        <taxon>Sphingobacteriia</taxon>
        <taxon>Sphingobacteriales</taxon>
        <taxon>Sphingobacteriaceae</taxon>
        <taxon>Pedobacter</taxon>
    </lineage>
</organism>
<name>A0A443YMI5_9SPHI</name>
<gene>
    <name evidence="1" type="ORF">DPV69_17625</name>
</gene>
<sequence length="203" mass="23206">MSKMAENMEWENEAPQLAKLKKSNPFTVPTNYFEELEERINQSVFMSSLEKSTGNGFTTPANYFETLSEQIIAQAKLSTFVDEQQGFGVPDGYFEQLQQNITAKTISPKKSVKLWHQPLFKYAVAACLVIMSTTGWFANKQYQSHQLRKTELAKEQLLYDIDESVIIEYVQEAQHGKTANVTDSEMEDYILDNFSTTDLSNNL</sequence>
<evidence type="ECO:0000313" key="1">
    <source>
        <dbReference type="EMBL" id="RWU04982.1"/>
    </source>
</evidence>
<evidence type="ECO:0000313" key="2">
    <source>
        <dbReference type="Proteomes" id="UP000284120"/>
    </source>
</evidence>
<proteinExistence type="predicted"/>
<reference evidence="1 2" key="1">
    <citation type="submission" date="2018-06" db="EMBL/GenBank/DDBJ databases">
        <title>Pedobacter endophyticus sp. nov., an endophytic bacterium isolated from a leaf of Triticum aestivum.</title>
        <authorList>
            <person name="Zhang L."/>
        </authorList>
    </citation>
    <scope>NUCLEOTIDE SEQUENCE [LARGE SCALE GENOMIC DNA]</scope>
    <source>
        <strain evidence="1 2">CM134L-2</strain>
    </source>
</reference>
<dbReference type="Proteomes" id="UP000284120">
    <property type="component" value="Unassembled WGS sequence"/>
</dbReference>